<dbReference type="PANTHER" id="PTHR10629:SF52">
    <property type="entry name" value="DNA (CYTOSINE-5)-METHYLTRANSFERASE 1"/>
    <property type="match status" value="1"/>
</dbReference>
<dbReference type="GO" id="GO:0044027">
    <property type="term" value="P:negative regulation of gene expression via chromosomal CpG island methylation"/>
    <property type="evidence" value="ECO:0007669"/>
    <property type="project" value="TreeGrafter"/>
</dbReference>
<dbReference type="REBASE" id="341699">
    <property type="entry name" value="M.NspAArc1ORF2696P"/>
</dbReference>
<evidence type="ECO:0000313" key="6">
    <source>
        <dbReference type="EMBL" id="AXR79009.1"/>
    </source>
</evidence>
<keyword evidence="2" id="KW-0489">Methyltransferase</keyword>
<dbReference type="GO" id="GO:0032259">
    <property type="term" value="P:methylation"/>
    <property type="evidence" value="ECO:0007669"/>
    <property type="project" value="UniProtKB-KW"/>
</dbReference>
<dbReference type="AlphaFoldDB" id="A0A346PHL4"/>
<dbReference type="KEGG" id="nan:AArc1_2696"/>
<evidence type="ECO:0000256" key="3">
    <source>
        <dbReference type="ARBA" id="ARBA00022679"/>
    </source>
</evidence>
<dbReference type="NCBIfam" id="TIGR00675">
    <property type="entry name" value="dcm"/>
    <property type="match status" value="1"/>
</dbReference>
<dbReference type="GO" id="GO:0003677">
    <property type="term" value="F:DNA binding"/>
    <property type="evidence" value="ECO:0007669"/>
    <property type="project" value="TreeGrafter"/>
</dbReference>
<dbReference type="Pfam" id="PF00145">
    <property type="entry name" value="DNA_methylase"/>
    <property type="match status" value="1"/>
</dbReference>
<evidence type="ECO:0000256" key="5">
    <source>
        <dbReference type="RuleBase" id="RU000416"/>
    </source>
</evidence>
<sequence length="284" mass="31300">MMSNSGAIPRSMLETSAFLGTQEYQQPDDIRARIGYSDPPTHVSLFSGIGGFDLGFDRAGFKTLAAVEADKEAAKTYRTNLIEGEHLEQDEPPVLMERDVRKVSTWEILEAAGVGVGQLTAVSGGPPCQGFSHIGKREEDDPRNELYVEMVRIVHQAKPVTFVMENVPGLATMKDGKAIIEVAESFASGGYHVTWDVVDAADYGVPQHRKRVIMIGKRIDVMGMPKQGNPQLHIGAKPGTIDHPEFFRDRHDLNEPDQATLDAFDNDPETIDEMIEQLIQEGVV</sequence>
<dbReference type="EC" id="2.1.1.37" evidence="1"/>
<reference evidence="7" key="1">
    <citation type="submission" date="2017-10" db="EMBL/GenBank/DDBJ databases">
        <title>Phenotypic and genomic properties of facultatively anaerobic sulfur-reducing natronoarchaea from hypersaline soda lakes.</title>
        <authorList>
            <person name="Sorokin D.Y."/>
            <person name="Kublanov I.V."/>
            <person name="Roman P."/>
            <person name="Sinninghe Damste J.S."/>
            <person name="Golyshin P.N."/>
            <person name="Rojo D."/>
            <person name="Ciordia S."/>
            <person name="Mena Md.C."/>
            <person name="Ferrer M."/>
            <person name="Messina E."/>
            <person name="Smedile F."/>
            <person name="La Spada G."/>
            <person name="La Cono V."/>
            <person name="Yakimov M.M."/>
        </authorList>
    </citation>
    <scope>NUCLEOTIDE SEQUENCE [LARGE SCALE GENOMIC DNA]</scope>
    <source>
        <strain evidence="7">AArc1</strain>
    </source>
</reference>
<dbReference type="GO" id="GO:0003886">
    <property type="term" value="F:DNA (cytosine-5-)-methyltransferase activity"/>
    <property type="evidence" value="ECO:0007669"/>
    <property type="project" value="UniProtKB-EC"/>
</dbReference>
<name>A0A346PHL4_9EURY</name>
<dbReference type="PROSITE" id="PS51679">
    <property type="entry name" value="SAM_MT_C5"/>
    <property type="match status" value="1"/>
</dbReference>
<proteinExistence type="inferred from homology"/>
<dbReference type="PRINTS" id="PR00105">
    <property type="entry name" value="C5METTRFRASE"/>
</dbReference>
<dbReference type="SUPFAM" id="SSF53335">
    <property type="entry name" value="S-adenosyl-L-methionine-dependent methyltransferases"/>
    <property type="match status" value="1"/>
</dbReference>
<keyword evidence="4" id="KW-0949">S-adenosyl-L-methionine</keyword>
<dbReference type="InterPro" id="IPR029063">
    <property type="entry name" value="SAM-dependent_MTases_sf"/>
</dbReference>
<evidence type="ECO:0000256" key="1">
    <source>
        <dbReference type="ARBA" id="ARBA00011975"/>
    </source>
</evidence>
<accession>A0A346PHL4</accession>
<dbReference type="Proteomes" id="UP000258707">
    <property type="component" value="Chromosome"/>
</dbReference>
<evidence type="ECO:0000256" key="2">
    <source>
        <dbReference type="ARBA" id="ARBA00022603"/>
    </source>
</evidence>
<dbReference type="PANTHER" id="PTHR10629">
    <property type="entry name" value="CYTOSINE-SPECIFIC METHYLTRANSFERASE"/>
    <property type="match status" value="1"/>
</dbReference>
<dbReference type="EMBL" id="CP024047">
    <property type="protein sequence ID" value="AXR79009.1"/>
    <property type="molecule type" value="Genomic_DNA"/>
</dbReference>
<gene>
    <name evidence="6" type="ORF">AArc1_2696</name>
</gene>
<evidence type="ECO:0000313" key="7">
    <source>
        <dbReference type="Proteomes" id="UP000258707"/>
    </source>
</evidence>
<dbReference type="InterPro" id="IPR050390">
    <property type="entry name" value="C5-Methyltransferase"/>
</dbReference>
<organism evidence="6 7">
    <name type="scientific">Natrarchaeobaculum sulfurireducens</name>
    <dbReference type="NCBI Taxonomy" id="2044521"/>
    <lineage>
        <taxon>Archaea</taxon>
        <taxon>Methanobacteriati</taxon>
        <taxon>Methanobacteriota</taxon>
        <taxon>Stenosarchaea group</taxon>
        <taxon>Halobacteria</taxon>
        <taxon>Halobacteriales</taxon>
        <taxon>Natrialbaceae</taxon>
        <taxon>Natrarchaeobaculum</taxon>
    </lineage>
</organism>
<dbReference type="Gene3D" id="3.40.50.150">
    <property type="entry name" value="Vaccinia Virus protein VP39"/>
    <property type="match status" value="1"/>
</dbReference>
<evidence type="ECO:0000256" key="4">
    <source>
        <dbReference type="ARBA" id="ARBA00022691"/>
    </source>
</evidence>
<protein>
    <recommendedName>
        <fullName evidence="1">DNA (cytosine-5-)-methyltransferase</fullName>
        <ecNumber evidence="1">2.1.1.37</ecNumber>
    </recommendedName>
</protein>
<comment type="similarity">
    <text evidence="5">Belongs to the class I-like SAM-binding methyltransferase superfamily. C5-methyltransferase family.</text>
</comment>
<keyword evidence="3" id="KW-0808">Transferase</keyword>
<dbReference type="InterPro" id="IPR001525">
    <property type="entry name" value="C5_MeTfrase"/>
</dbReference>